<keyword evidence="2" id="KW-1185">Reference proteome</keyword>
<accession>A0A1L0BQ36</accession>
<gene>
    <name evidence="1" type="ORF">SAMEA4029010_CIC11G00000003833</name>
</gene>
<dbReference type="EMBL" id="LT635759">
    <property type="protein sequence ID" value="SGZ53503.1"/>
    <property type="molecule type" value="Genomic_DNA"/>
</dbReference>
<name>A0A1L0BQ36_9ASCO</name>
<reference evidence="1 2" key="1">
    <citation type="submission" date="2016-10" db="EMBL/GenBank/DDBJ databases">
        <authorList>
            <person name="de Groot N.N."/>
        </authorList>
    </citation>
    <scope>NUCLEOTIDE SEQUENCE [LARGE SCALE GENOMIC DNA]</scope>
    <source>
        <strain evidence="1 2">CBS 141442</strain>
    </source>
</reference>
<sequence length="69" mass="7994">MSYSYIVNATGVDQGYESGDFDDQQGNWQTMPQEEVDEYSHGSYSFNLRYGQKIPEDKTTSEMEFDFVT</sequence>
<protein>
    <submittedName>
        <fullName evidence="1">CIC11C00000003833</fullName>
    </submittedName>
</protein>
<organism evidence="1 2">
    <name type="scientific">Sungouiella intermedia</name>
    <dbReference type="NCBI Taxonomy" id="45354"/>
    <lineage>
        <taxon>Eukaryota</taxon>
        <taxon>Fungi</taxon>
        <taxon>Dikarya</taxon>
        <taxon>Ascomycota</taxon>
        <taxon>Saccharomycotina</taxon>
        <taxon>Pichiomycetes</taxon>
        <taxon>Metschnikowiaceae</taxon>
        <taxon>Sungouiella</taxon>
    </lineage>
</organism>
<dbReference type="AlphaFoldDB" id="A0A1L0BQ36"/>
<dbReference type="Proteomes" id="UP000182334">
    <property type="component" value="Chromosome IV"/>
</dbReference>
<evidence type="ECO:0000313" key="1">
    <source>
        <dbReference type="EMBL" id="SGZ53503.1"/>
    </source>
</evidence>
<evidence type="ECO:0000313" key="2">
    <source>
        <dbReference type="Proteomes" id="UP000182334"/>
    </source>
</evidence>
<proteinExistence type="predicted"/>